<comment type="caution">
    <text evidence="3">The sequence shown here is derived from an EMBL/GenBank/DDBJ whole genome shotgun (WGS) entry which is preliminary data.</text>
</comment>
<dbReference type="HOGENOM" id="CLU_042896_0_0_0"/>
<dbReference type="AlphaFoldDB" id="S7J1Q3"/>
<dbReference type="eggNOG" id="COG2912">
    <property type="taxonomic scope" value="Bacteria"/>
</dbReference>
<dbReference type="Gene3D" id="1.25.40.10">
    <property type="entry name" value="Tetratricopeptide repeat domain"/>
    <property type="match status" value="1"/>
</dbReference>
<dbReference type="SUPFAM" id="SSF48452">
    <property type="entry name" value="TPR-like"/>
    <property type="match status" value="1"/>
</dbReference>
<gene>
    <name evidence="3" type="ORF">CP10139811_0234</name>
</gene>
<protein>
    <submittedName>
        <fullName evidence="3">TPR repeat family protein</fullName>
    </submittedName>
</protein>
<comment type="similarity">
    <text evidence="1">Belongs to the UPF0162 family.</text>
</comment>
<reference evidence="3 4" key="1">
    <citation type="submission" date="2013-04" db="EMBL/GenBank/DDBJ databases">
        <title>Genome sequence of Chlamydia psittaci 10-1398/11.</title>
        <authorList>
            <person name="Huot-Creasy H."/>
            <person name="McCracken C.L."/>
            <person name="Humphries M."/>
            <person name="Sachse K."/>
            <person name="Laroucau K."/>
            <person name="Bavoil P."/>
            <person name="Myers G.S."/>
        </authorList>
    </citation>
    <scope>NUCLEOTIDE SEQUENCE [LARGE SCALE GENOMIC DNA]</scope>
    <source>
        <strain evidence="3 4">10_1398_11</strain>
    </source>
</reference>
<accession>S7J1Q3</accession>
<dbReference type="PATRIC" id="fig|1238237.3.peg.1096"/>
<evidence type="ECO:0000313" key="4">
    <source>
        <dbReference type="Proteomes" id="UP000016200"/>
    </source>
</evidence>
<organism evidence="3 4">
    <name type="scientific">Chlamydia ibidis</name>
    <dbReference type="NCBI Taxonomy" id="1405396"/>
    <lineage>
        <taxon>Bacteria</taxon>
        <taxon>Pseudomonadati</taxon>
        <taxon>Chlamydiota</taxon>
        <taxon>Chlamydiia</taxon>
        <taxon>Chlamydiales</taxon>
        <taxon>Chlamydiaceae</taxon>
        <taxon>Chlamydia/Chlamydophila group</taxon>
        <taxon>Chlamydia</taxon>
    </lineage>
</organism>
<dbReference type="InterPro" id="IPR019734">
    <property type="entry name" value="TPR_rpt"/>
</dbReference>
<dbReference type="SMART" id="SM00028">
    <property type="entry name" value="TPR"/>
    <property type="match status" value="3"/>
</dbReference>
<dbReference type="EMBL" id="ATNB01000181">
    <property type="protein sequence ID" value="EPP34319.1"/>
    <property type="molecule type" value="Genomic_DNA"/>
</dbReference>
<sequence>MIRLLGSHLRKMSIVCLFLLEITLISSQGQGIEKKVKCTEKFWNLDPYSLEGLSAHFLMYSDCESQKQLLRFFPILSSNEVPILCHAIMYSKNPEYNFSSEEIDVIKKLNSLEGVSLACACGDSDLNPDKDLARALIFAEFPEKEAKIKADYYTVYLDILALRIYVQRLRHIDKCHAIPGSEEFHRFTIEAINKILFYEEGIRYPSKKEMFSDEFSFLSSVTDKKFGVCLGVSSLYYSLSQRLYLPLEAVTPPGHIYLRYLGGKINIETTAGGRHLSTDHYCDCLSIEDLRIRSPKEFIGLTFVNQGSFALQRNQYANAELAYTEAIKYIDDEEVKELLGIAKILNGKTSEGKILLQNSSQVNMKGSVSYDYLNGNIDKSTLALLFSYPGDSFTDSMAYYEKLKKAIKQSPKCSECRRRLASIALHLGKVAEGIILLEQCAKESPDDMVLHLKLCKMHLERHDYAKADEYFKKAQELMNELNINWREGKSYTLFLEIFKKISTISP</sequence>
<dbReference type="Pfam" id="PF13369">
    <property type="entry name" value="Transglut_core2"/>
    <property type="match status" value="1"/>
</dbReference>
<proteinExistence type="inferred from homology"/>
<dbReference type="Proteomes" id="UP000016200">
    <property type="component" value="Unassembled WGS sequence"/>
</dbReference>
<evidence type="ECO:0000313" key="3">
    <source>
        <dbReference type="EMBL" id="EPP34319.1"/>
    </source>
</evidence>
<dbReference type="InterPro" id="IPR011990">
    <property type="entry name" value="TPR-like_helical_dom_sf"/>
</dbReference>
<feature type="domain" description="Protein SirB1 N-terminal" evidence="2">
    <location>
        <begin position="188"/>
        <end position="285"/>
    </location>
</feature>
<name>S7J1Q3_9CHLA</name>
<evidence type="ECO:0000259" key="2">
    <source>
        <dbReference type="Pfam" id="PF13369"/>
    </source>
</evidence>
<dbReference type="InterPro" id="IPR032698">
    <property type="entry name" value="SirB1_N"/>
</dbReference>
<evidence type="ECO:0000256" key="1">
    <source>
        <dbReference type="ARBA" id="ARBA00007100"/>
    </source>
</evidence>